<reference evidence="3" key="1">
    <citation type="journal article" date="2023" name="Mol. Phylogenet. Evol.">
        <title>Genome-scale phylogeny and comparative genomics of the fungal order Sordariales.</title>
        <authorList>
            <person name="Hensen N."/>
            <person name="Bonometti L."/>
            <person name="Westerberg I."/>
            <person name="Brannstrom I.O."/>
            <person name="Guillou S."/>
            <person name="Cros-Aarteil S."/>
            <person name="Calhoun S."/>
            <person name="Haridas S."/>
            <person name="Kuo A."/>
            <person name="Mondo S."/>
            <person name="Pangilinan J."/>
            <person name="Riley R."/>
            <person name="LaButti K."/>
            <person name="Andreopoulos B."/>
            <person name="Lipzen A."/>
            <person name="Chen C."/>
            <person name="Yan M."/>
            <person name="Daum C."/>
            <person name="Ng V."/>
            <person name="Clum A."/>
            <person name="Steindorff A."/>
            <person name="Ohm R.A."/>
            <person name="Martin F."/>
            <person name="Silar P."/>
            <person name="Natvig D.O."/>
            <person name="Lalanne C."/>
            <person name="Gautier V."/>
            <person name="Ament-Velasquez S.L."/>
            <person name="Kruys A."/>
            <person name="Hutchinson M.I."/>
            <person name="Powell A.J."/>
            <person name="Barry K."/>
            <person name="Miller A.N."/>
            <person name="Grigoriev I.V."/>
            <person name="Debuchy R."/>
            <person name="Gladieux P."/>
            <person name="Hiltunen Thoren M."/>
            <person name="Johannesson H."/>
        </authorList>
    </citation>
    <scope>NUCLEOTIDE SEQUENCE</scope>
    <source>
        <strain evidence="3">PSN293</strain>
    </source>
</reference>
<feature type="region of interest" description="Disordered" evidence="1">
    <location>
        <begin position="46"/>
        <end position="302"/>
    </location>
</feature>
<dbReference type="GO" id="GO:0051315">
    <property type="term" value="P:attachment of mitotic spindle microtubules to kinetochore"/>
    <property type="evidence" value="ECO:0007669"/>
    <property type="project" value="TreeGrafter"/>
</dbReference>
<dbReference type="GO" id="GO:0045144">
    <property type="term" value="P:meiotic sister chromatid segregation"/>
    <property type="evidence" value="ECO:0007669"/>
    <property type="project" value="TreeGrafter"/>
</dbReference>
<feature type="compositionally biased region" description="Acidic residues" evidence="1">
    <location>
        <begin position="231"/>
        <end position="245"/>
    </location>
</feature>
<evidence type="ECO:0000259" key="2">
    <source>
        <dbReference type="Pfam" id="PF12539"/>
    </source>
</evidence>
<dbReference type="GO" id="GO:0005730">
    <property type="term" value="C:nucleolus"/>
    <property type="evidence" value="ECO:0007669"/>
    <property type="project" value="TreeGrafter"/>
</dbReference>
<keyword evidence="4" id="KW-1185">Reference proteome</keyword>
<dbReference type="InterPro" id="IPR038608">
    <property type="entry name" value="Csm1/Pcs1_C_sf"/>
</dbReference>
<reference evidence="3" key="2">
    <citation type="submission" date="2023-05" db="EMBL/GenBank/DDBJ databases">
        <authorList>
            <consortium name="Lawrence Berkeley National Laboratory"/>
            <person name="Steindorff A."/>
            <person name="Hensen N."/>
            <person name="Bonometti L."/>
            <person name="Westerberg I."/>
            <person name="Brannstrom I.O."/>
            <person name="Guillou S."/>
            <person name="Cros-Aarteil S."/>
            <person name="Calhoun S."/>
            <person name="Haridas S."/>
            <person name="Kuo A."/>
            <person name="Mondo S."/>
            <person name="Pangilinan J."/>
            <person name="Riley R."/>
            <person name="Labutti K."/>
            <person name="Andreopoulos B."/>
            <person name="Lipzen A."/>
            <person name="Chen C."/>
            <person name="Yanf M."/>
            <person name="Daum C."/>
            <person name="Ng V."/>
            <person name="Clum A."/>
            <person name="Ohm R."/>
            <person name="Martin F."/>
            <person name="Silar P."/>
            <person name="Natvig D."/>
            <person name="Lalanne C."/>
            <person name="Gautier V."/>
            <person name="Ament-Velasquez S.L."/>
            <person name="Kruys A."/>
            <person name="Hutchinson M.I."/>
            <person name="Powell A.J."/>
            <person name="Barry K."/>
            <person name="Miller A.N."/>
            <person name="Grigoriev I.V."/>
            <person name="Debuchy R."/>
            <person name="Gladieux P."/>
            <person name="Thoren M.H."/>
            <person name="Johannesson H."/>
        </authorList>
    </citation>
    <scope>NUCLEOTIDE SEQUENCE</scope>
    <source>
        <strain evidence="3">PSN293</strain>
    </source>
</reference>
<feature type="compositionally biased region" description="Low complexity" evidence="1">
    <location>
        <begin position="62"/>
        <end position="79"/>
    </location>
</feature>
<dbReference type="InterPro" id="IPR040349">
    <property type="entry name" value="Csm1/Pcs1"/>
</dbReference>
<dbReference type="GO" id="GO:1990644">
    <property type="term" value="F:microtubule site clamp"/>
    <property type="evidence" value="ECO:0007669"/>
    <property type="project" value="TreeGrafter"/>
</dbReference>
<evidence type="ECO:0000256" key="1">
    <source>
        <dbReference type="SAM" id="MobiDB-lite"/>
    </source>
</evidence>
<dbReference type="Proteomes" id="UP001301769">
    <property type="component" value="Unassembled WGS sequence"/>
</dbReference>
<dbReference type="EMBL" id="MU858175">
    <property type="protein sequence ID" value="KAK4210429.1"/>
    <property type="molecule type" value="Genomic_DNA"/>
</dbReference>
<evidence type="ECO:0000313" key="4">
    <source>
        <dbReference type="Proteomes" id="UP001301769"/>
    </source>
</evidence>
<feature type="compositionally biased region" description="Acidic residues" evidence="1">
    <location>
        <begin position="203"/>
        <end position="215"/>
    </location>
</feature>
<feature type="region of interest" description="Disordered" evidence="1">
    <location>
        <begin position="1"/>
        <end position="26"/>
    </location>
</feature>
<dbReference type="InterPro" id="IPR020981">
    <property type="entry name" value="Csm1/Pcs1_C"/>
</dbReference>
<accession>A0AAN7B4X5</accession>
<feature type="compositionally biased region" description="Acidic residues" evidence="1">
    <location>
        <begin position="144"/>
        <end position="157"/>
    </location>
</feature>
<gene>
    <name evidence="3" type="ORF">QBC37DRAFT_475027</name>
</gene>
<sequence>MANAKSRSSQLLELVDSDSDDGLSGGLTRFSAAKPTKAIGANVAHNKNINNRADKVNKTKTAKMPPAKKAARGRQAAAANKVTKPGQKNTTASTRAAANERIAAAAEDQLEEDSRTALIEKSTNVQPKTGRGRKRAAAPATAPEEVEVIVEDVEMEDAPAPAPKASRGRPKRAAAVEEVPDSQPPPPARGRKKGAAKKQPEPVVEEDEEEEEMNETTEIPETQQAQNMTVIEEEEEEEGEAEQLEELLRAQKSSSELLRGRNHLGSAAPPSPSKSRPVVYGSASPSKTSSDPALRRRLGEMTQKYENLEQKYHNLREIAVKEAESNFEKLRKQTDEKSRVADELVASLKAELAAQKEAAKELPRLQKQLEASEQKAQALETKNAQLATSLAESKTEIKALNMKLTAARTAEAAAAAKAAVPGSAVKGGASSRMNGHHNMMTTSNSEAVRQATLKGQKREDLYADLTGLIIRTTTSSSIGSNKDDGVAAGDVIYDCIQTGKNGTLHFKLLEVEDLEGAGEEPQLRYMPQLDPGRDRAMMEILPNFLVDEIEFPRSHVDKFYARVVKALTGA</sequence>
<dbReference type="GO" id="GO:0033551">
    <property type="term" value="C:monopolin complex"/>
    <property type="evidence" value="ECO:0007669"/>
    <property type="project" value="InterPro"/>
</dbReference>
<dbReference type="AlphaFoldDB" id="A0AAN7B4X5"/>
<dbReference type="CDD" id="cd23787">
    <property type="entry name" value="RWD_CSM1"/>
    <property type="match status" value="1"/>
</dbReference>
<dbReference type="GO" id="GO:0072686">
    <property type="term" value="C:mitotic spindle"/>
    <property type="evidence" value="ECO:0007669"/>
    <property type="project" value="TreeGrafter"/>
</dbReference>
<feature type="domain" description="Monopolin complex subunit Csm1/Pcs1 C-terminal" evidence="2">
    <location>
        <begin position="458"/>
        <end position="553"/>
    </location>
</feature>
<feature type="compositionally biased region" description="Low complexity" evidence="1">
    <location>
        <begin position="92"/>
        <end position="106"/>
    </location>
</feature>
<organism evidence="3 4">
    <name type="scientific">Rhypophila decipiens</name>
    <dbReference type="NCBI Taxonomy" id="261697"/>
    <lineage>
        <taxon>Eukaryota</taxon>
        <taxon>Fungi</taxon>
        <taxon>Dikarya</taxon>
        <taxon>Ascomycota</taxon>
        <taxon>Pezizomycotina</taxon>
        <taxon>Sordariomycetes</taxon>
        <taxon>Sordariomycetidae</taxon>
        <taxon>Sordariales</taxon>
        <taxon>Naviculisporaceae</taxon>
        <taxon>Rhypophila</taxon>
    </lineage>
</organism>
<dbReference type="GO" id="GO:0034506">
    <property type="term" value="C:chromosome, centromeric core domain"/>
    <property type="evidence" value="ECO:0007669"/>
    <property type="project" value="TreeGrafter"/>
</dbReference>
<evidence type="ECO:0000313" key="3">
    <source>
        <dbReference type="EMBL" id="KAK4210429.1"/>
    </source>
</evidence>
<dbReference type="PANTHER" id="PTHR28006:SF1">
    <property type="entry name" value="MONOPOLIN COMPLEX SUBUNIT CSM1"/>
    <property type="match status" value="1"/>
</dbReference>
<protein>
    <submittedName>
        <fullName evidence="3">Chromosome segregation protein Csm1/Pcs1-domain-containing protein</fullName>
    </submittedName>
</protein>
<dbReference type="Pfam" id="PF12539">
    <property type="entry name" value="Csm1"/>
    <property type="match status" value="1"/>
</dbReference>
<comment type="caution">
    <text evidence="3">The sequence shown here is derived from an EMBL/GenBank/DDBJ whole genome shotgun (WGS) entry which is preliminary data.</text>
</comment>
<name>A0AAN7B4X5_9PEZI</name>
<dbReference type="Gene3D" id="3.90.1150.80">
    <property type="match status" value="1"/>
</dbReference>
<proteinExistence type="predicted"/>
<dbReference type="PANTHER" id="PTHR28006">
    <property type="entry name" value="MONOPOLIN COMPLEX SUBUNIT CSM1"/>
    <property type="match status" value="1"/>
</dbReference>